<name>Q07JT3_RHOP5</name>
<evidence type="ECO:0008006" key="3">
    <source>
        <dbReference type="Google" id="ProtNLM"/>
    </source>
</evidence>
<gene>
    <name evidence="2" type="ordered locus">RPE_3875</name>
</gene>
<dbReference type="OrthoDB" id="5772916at2"/>
<dbReference type="HOGENOM" id="CLU_1554088_0_0_5"/>
<dbReference type="KEGG" id="rpe:RPE_3875"/>
<protein>
    <recommendedName>
        <fullName evidence="3">YtxH domain-containing protein</fullName>
    </recommendedName>
</protein>
<organism evidence="2">
    <name type="scientific">Rhodopseudomonas palustris (strain BisA53)</name>
    <dbReference type="NCBI Taxonomy" id="316055"/>
    <lineage>
        <taxon>Bacteria</taxon>
        <taxon>Pseudomonadati</taxon>
        <taxon>Pseudomonadota</taxon>
        <taxon>Alphaproteobacteria</taxon>
        <taxon>Hyphomicrobiales</taxon>
        <taxon>Nitrobacteraceae</taxon>
        <taxon>Rhodopseudomonas</taxon>
    </lineage>
</organism>
<reference evidence="2" key="1">
    <citation type="submission" date="2006-09" db="EMBL/GenBank/DDBJ databases">
        <title>Complete sequence of Rhodopseudomonas palustris BisA53.</title>
        <authorList>
            <consortium name="US DOE Joint Genome Institute"/>
            <person name="Copeland A."/>
            <person name="Lucas S."/>
            <person name="Lapidus A."/>
            <person name="Barry K."/>
            <person name="Detter J.C."/>
            <person name="Glavina del Rio T."/>
            <person name="Hammon N."/>
            <person name="Israni S."/>
            <person name="Dalin E."/>
            <person name="Tice H."/>
            <person name="Pitluck S."/>
            <person name="Chain P."/>
            <person name="Malfatti S."/>
            <person name="Shin M."/>
            <person name="Vergez L."/>
            <person name="Schmutz J."/>
            <person name="Larimer F."/>
            <person name="Land M."/>
            <person name="Hauser L."/>
            <person name="Pelletier D.A."/>
            <person name="Kyrpides N."/>
            <person name="Kim E."/>
            <person name="Harwood C.S."/>
            <person name="Oda Y."/>
            <person name="Richardson P."/>
        </authorList>
    </citation>
    <scope>NUCLEOTIDE SEQUENCE [LARGE SCALE GENOMIC DNA]</scope>
    <source>
        <strain evidence="2">BisA53</strain>
    </source>
</reference>
<dbReference type="AlphaFoldDB" id="Q07JT3"/>
<accession>Q07JT3</accession>
<dbReference type="eggNOG" id="ENOG50337FG">
    <property type="taxonomic scope" value="Bacteria"/>
</dbReference>
<feature type="compositionally biased region" description="Low complexity" evidence="1">
    <location>
        <begin position="8"/>
        <end position="25"/>
    </location>
</feature>
<evidence type="ECO:0000256" key="1">
    <source>
        <dbReference type="SAM" id="MobiDB-lite"/>
    </source>
</evidence>
<dbReference type="STRING" id="316055.RPE_3875"/>
<feature type="region of interest" description="Disordered" evidence="1">
    <location>
        <begin position="1"/>
        <end position="41"/>
    </location>
</feature>
<proteinExistence type="predicted"/>
<evidence type="ECO:0000313" key="2">
    <source>
        <dbReference type="EMBL" id="ABJ07801.1"/>
    </source>
</evidence>
<dbReference type="EMBL" id="CP000463">
    <property type="protein sequence ID" value="ABJ07801.1"/>
    <property type="molecule type" value="Genomic_DNA"/>
</dbReference>
<sequence length="168" mass="17355">MSDHNDHPSAAGGQPQPGFAPGAAWPYPPPPGYPQPGAWGGPPPWAGAAPYPHHAHPHGGWHGHAHPAYAAGPWWGYAPAAHDPKVGPASHQHHAQHHDLIAGLVVGAAAAYLLSNEKVQSTVLRTAVSLWATVQGGLEEMKERIRDAEAEVAAAKGSAEDGAGAKPE</sequence>